<reference evidence="1 2" key="1">
    <citation type="submission" date="2016-10" db="EMBL/GenBank/DDBJ databases">
        <authorList>
            <person name="de Groot N.N."/>
        </authorList>
    </citation>
    <scope>NUCLEOTIDE SEQUENCE [LARGE SCALE GENOMIC DNA]</scope>
    <source>
        <strain evidence="1 2">DSM 8423</strain>
    </source>
</reference>
<dbReference type="STRING" id="43775.SAMN04489760_12325"/>
<dbReference type="OrthoDB" id="5416105at2"/>
<organism evidence="1 2">
    <name type="scientific">Syntrophus gentianae</name>
    <dbReference type="NCBI Taxonomy" id="43775"/>
    <lineage>
        <taxon>Bacteria</taxon>
        <taxon>Pseudomonadati</taxon>
        <taxon>Thermodesulfobacteriota</taxon>
        <taxon>Syntrophia</taxon>
        <taxon>Syntrophales</taxon>
        <taxon>Syntrophaceae</taxon>
        <taxon>Syntrophus</taxon>
    </lineage>
</organism>
<evidence type="ECO:0000313" key="2">
    <source>
        <dbReference type="Proteomes" id="UP000198744"/>
    </source>
</evidence>
<keyword evidence="2" id="KW-1185">Reference proteome</keyword>
<accession>A0A1H7ZG82</accession>
<dbReference type="RefSeq" id="WP_093884216.1">
    <property type="nucleotide sequence ID" value="NZ_FOBS01000023.1"/>
</dbReference>
<proteinExistence type="predicted"/>
<evidence type="ECO:0000313" key="1">
    <source>
        <dbReference type="EMBL" id="SEM57336.1"/>
    </source>
</evidence>
<dbReference type="Proteomes" id="UP000198744">
    <property type="component" value="Unassembled WGS sequence"/>
</dbReference>
<dbReference type="EMBL" id="FOBS01000023">
    <property type="protein sequence ID" value="SEM57336.1"/>
    <property type="molecule type" value="Genomic_DNA"/>
</dbReference>
<gene>
    <name evidence="1" type="ORF">SAMN04489760_12325</name>
</gene>
<name>A0A1H7ZG82_9BACT</name>
<dbReference type="AlphaFoldDB" id="A0A1H7ZG82"/>
<sequence>MSRQNQNFPNLTLCAEARYLPLVTQFVEAAATVFGMGGEEALRLHLAAEEIFLYLSSAVCPGKPLEIQCQNGIYYTRVFFRFSVSELNLSGLNITSTVAHDDEADLGEMGLLIAAHSVDHLNITADRYNGICLAVSKEKSYPRFTERLAAPEDLEPFTLRSPNEEEIKRLALRVVDCCPEPFLPDFFEYPGKVVDMVAGGEFEAIAAFNGRRDVVGGILFSPQTEKIIQCFGPYTFLEKGGEAIASRLLEACIGGIARTKALGLLNFSGLPESLQPRFEPLGSLTYYRENAGPEKRHFFFRHLHEDPGFEVWAHGDIEAFLHGEYERLVLAREIRTVADMGETRSGSSIFSAEIHRERLEVLLRPLWPGVDLEANVERHVRFLREDGFLNIFFELDLGVSWHGELIPVLTAQRFLPGILLPFAGHSDLLIFQHHAFES</sequence>
<protein>
    <submittedName>
        <fullName evidence="1">Uncharacterized protein</fullName>
    </submittedName>
</protein>